<dbReference type="EMBL" id="AKVJ01000066">
    <property type="protein sequence ID" value="EIW16264.1"/>
    <property type="molecule type" value="Genomic_DNA"/>
</dbReference>
<evidence type="ECO:0000313" key="8">
    <source>
        <dbReference type="Proteomes" id="UP000004324"/>
    </source>
</evidence>
<evidence type="ECO:0000256" key="4">
    <source>
        <dbReference type="ARBA" id="ARBA00022490"/>
    </source>
</evidence>
<organism evidence="7 8">
    <name type="scientific">Pelosinus fermentans B4</name>
    <dbReference type="NCBI Taxonomy" id="1149862"/>
    <lineage>
        <taxon>Bacteria</taxon>
        <taxon>Bacillati</taxon>
        <taxon>Bacillota</taxon>
        <taxon>Negativicutes</taxon>
        <taxon>Selenomonadales</taxon>
        <taxon>Sporomusaceae</taxon>
        <taxon>Pelosinus</taxon>
    </lineage>
</organism>
<feature type="domain" description="HPr" evidence="6">
    <location>
        <begin position="1"/>
        <end position="86"/>
    </location>
</feature>
<evidence type="ECO:0000256" key="3">
    <source>
        <dbReference type="ARBA" id="ARBA00020422"/>
    </source>
</evidence>
<dbReference type="NCBIfam" id="TIGR01003">
    <property type="entry name" value="PTS_HPr_family"/>
    <property type="match status" value="1"/>
</dbReference>
<evidence type="ECO:0000256" key="1">
    <source>
        <dbReference type="ARBA" id="ARBA00003681"/>
    </source>
</evidence>
<dbReference type="PRINTS" id="PR00107">
    <property type="entry name" value="PHOSPHOCPHPR"/>
</dbReference>
<dbReference type="PROSITE" id="PS00369">
    <property type="entry name" value="PTS_HPR_HIS"/>
    <property type="match status" value="1"/>
</dbReference>
<dbReference type="AlphaFoldDB" id="I9L7B3"/>
<dbReference type="GO" id="GO:0005737">
    <property type="term" value="C:cytoplasm"/>
    <property type="evidence" value="ECO:0007669"/>
    <property type="project" value="UniProtKB-SubCell"/>
</dbReference>
<comment type="subcellular location">
    <subcellularLocation>
        <location evidence="2">Cytoplasm</location>
    </subcellularLocation>
</comment>
<dbReference type="OrthoDB" id="9809047at2"/>
<evidence type="ECO:0000256" key="5">
    <source>
        <dbReference type="ARBA" id="ARBA00022683"/>
    </source>
</evidence>
<dbReference type="PANTHER" id="PTHR33705">
    <property type="entry name" value="PHOSPHOCARRIER PROTEIN HPR"/>
    <property type="match status" value="1"/>
</dbReference>
<gene>
    <name evidence="7" type="ORF">FB4_0775</name>
</gene>
<dbReference type="Pfam" id="PF00381">
    <property type="entry name" value="PTS-HPr"/>
    <property type="match status" value="1"/>
</dbReference>
<dbReference type="SUPFAM" id="SSF55594">
    <property type="entry name" value="HPr-like"/>
    <property type="match status" value="1"/>
</dbReference>
<dbReference type="GO" id="GO:0009401">
    <property type="term" value="P:phosphoenolpyruvate-dependent sugar phosphotransferase system"/>
    <property type="evidence" value="ECO:0007669"/>
    <property type="project" value="UniProtKB-KW"/>
</dbReference>
<dbReference type="PATRIC" id="fig|1149862.3.peg.3777"/>
<keyword evidence="8" id="KW-1185">Reference proteome</keyword>
<accession>I9L7B3</accession>
<dbReference type="PROSITE" id="PS51350">
    <property type="entry name" value="PTS_HPR_DOM"/>
    <property type="match status" value="1"/>
</dbReference>
<evidence type="ECO:0000256" key="2">
    <source>
        <dbReference type="ARBA" id="ARBA00004496"/>
    </source>
</evidence>
<dbReference type="Proteomes" id="UP000004324">
    <property type="component" value="Unassembled WGS sequence"/>
</dbReference>
<comment type="function">
    <text evidence="1">General (non sugar-specific) component of the phosphoenolpyruvate-dependent sugar phosphotransferase system (sugar PTS). This major carbohydrate active-transport system catalyzes the phosphorylation of incoming sugar substrates concomitantly with their translocation across the cell membrane. The phosphoryl group from phosphoenolpyruvate (PEP) is transferred to the phosphoryl carrier protein HPr by enzyme I. Phospho-HPr then transfers it to the PTS EIIA domain.</text>
</comment>
<dbReference type="CDD" id="cd00367">
    <property type="entry name" value="PTS-HPr_like"/>
    <property type="match status" value="1"/>
</dbReference>
<proteinExistence type="predicted"/>
<dbReference type="PANTHER" id="PTHR33705:SF2">
    <property type="entry name" value="PHOSPHOCARRIER PROTEIN NPR"/>
    <property type="match status" value="1"/>
</dbReference>
<comment type="caution">
    <text evidence="7">The sequence shown here is derived from an EMBL/GenBank/DDBJ whole genome shotgun (WGS) entry which is preliminary data.</text>
</comment>
<dbReference type="InterPro" id="IPR050399">
    <property type="entry name" value="HPr"/>
</dbReference>
<keyword evidence="5" id="KW-0598">Phosphotransferase system</keyword>
<dbReference type="InterPro" id="IPR035895">
    <property type="entry name" value="HPr-like_sf"/>
</dbReference>
<evidence type="ECO:0000313" key="7">
    <source>
        <dbReference type="EMBL" id="EIW16264.1"/>
    </source>
</evidence>
<sequence length="86" mass="9491">MKQVDMIIQSAEGLHARPAMKFVNQASKFKAKIDVIKDNKTYSAKSMISVLSMGAVQGEKITIIIDGEDESEAMNSLQLLLMEECV</sequence>
<keyword evidence="4" id="KW-0963">Cytoplasm</keyword>
<reference evidence="7 8" key="1">
    <citation type="journal article" date="2012" name="J. Bacteriol.">
        <title>Draft Genome Sequences for Two Metal-Reducing Pelosinus fermentans Strains Isolated from a Cr(VI)-Contaminated Site and for Type Strain R7.</title>
        <authorList>
            <person name="Brown S.D."/>
            <person name="Podar M."/>
            <person name="Klingeman D.M."/>
            <person name="Johnson C.M."/>
            <person name="Yang Z.K."/>
            <person name="Utturkar S.M."/>
            <person name="Land M.L."/>
            <person name="Mosher J.J."/>
            <person name="Hurt R.A.Jr."/>
            <person name="Phelps T.J."/>
            <person name="Palumbo A.V."/>
            <person name="Arkin A.P."/>
            <person name="Hazen T.C."/>
            <person name="Elias D.A."/>
        </authorList>
    </citation>
    <scope>NUCLEOTIDE SEQUENCE [LARGE SCALE GENOMIC DNA]</scope>
    <source>
        <strain evidence="7 8">B4</strain>
    </source>
</reference>
<dbReference type="InterPro" id="IPR000032">
    <property type="entry name" value="HPr-like"/>
</dbReference>
<evidence type="ECO:0000259" key="6">
    <source>
        <dbReference type="PROSITE" id="PS51350"/>
    </source>
</evidence>
<dbReference type="RefSeq" id="WP_007937180.1">
    <property type="nucleotide sequence ID" value="NZ_AKVJ01000066.1"/>
</dbReference>
<dbReference type="Gene3D" id="3.30.1340.10">
    <property type="entry name" value="HPr-like"/>
    <property type="match status" value="1"/>
</dbReference>
<protein>
    <recommendedName>
        <fullName evidence="3">Phosphocarrier protein HPr</fullName>
    </recommendedName>
</protein>
<dbReference type="InterPro" id="IPR001020">
    <property type="entry name" value="PTS_HPr_His_P_site"/>
</dbReference>
<name>I9L7B3_9FIRM</name>